<protein>
    <submittedName>
        <fullName evidence="1">Uncharacterized protein</fullName>
    </submittedName>
</protein>
<evidence type="ECO:0000313" key="1">
    <source>
        <dbReference type="EMBL" id="TPD66005.1"/>
    </source>
</evidence>
<dbReference type="RefSeq" id="WP_140002765.1">
    <property type="nucleotide sequence ID" value="NZ_VFJE01000056.1"/>
</dbReference>
<reference evidence="1 2" key="1">
    <citation type="submission" date="2019-06" db="EMBL/GenBank/DDBJ databases">
        <title>Flavobacterium sp. MaA-Y11 from geoumgang.</title>
        <authorList>
            <person name="Jeong S."/>
        </authorList>
    </citation>
    <scope>NUCLEOTIDE SEQUENCE [LARGE SCALE GENOMIC DNA]</scope>
    <source>
        <strain evidence="1 2">MaA-Y11</strain>
    </source>
</reference>
<keyword evidence="2" id="KW-1185">Reference proteome</keyword>
<organism evidence="1 2">
    <name type="scientific">Flavobacterium microcysteis</name>
    <dbReference type="NCBI Taxonomy" id="2596891"/>
    <lineage>
        <taxon>Bacteria</taxon>
        <taxon>Pseudomonadati</taxon>
        <taxon>Bacteroidota</taxon>
        <taxon>Flavobacteriia</taxon>
        <taxon>Flavobacteriales</taxon>
        <taxon>Flavobacteriaceae</taxon>
        <taxon>Flavobacterium</taxon>
    </lineage>
</organism>
<dbReference type="OrthoDB" id="9961584at2"/>
<sequence>MRKIIQLLPVENWKYLRVIQLSGKEWNPFTGFLAYYREYAFPEFDQLDNAILESLRSFNVNAEYFLNEEILLENQAEIRLEKYESELSEIITIQINPKVNEELYKLAKVQDVYYYPREFKVEIFKGFNYTGINKYFHAYLEHKDLEKLISTITPIR</sequence>
<evidence type="ECO:0000313" key="2">
    <source>
        <dbReference type="Proteomes" id="UP000319175"/>
    </source>
</evidence>
<dbReference type="Proteomes" id="UP000319175">
    <property type="component" value="Unassembled WGS sequence"/>
</dbReference>
<reference evidence="1 2" key="2">
    <citation type="submission" date="2019-06" db="EMBL/GenBank/DDBJ databases">
        <authorList>
            <person name="Seo Y."/>
        </authorList>
    </citation>
    <scope>NUCLEOTIDE SEQUENCE [LARGE SCALE GENOMIC DNA]</scope>
    <source>
        <strain evidence="1 2">MaA-Y11</strain>
    </source>
</reference>
<dbReference type="EMBL" id="VFJE01000056">
    <property type="protein sequence ID" value="TPD66005.1"/>
    <property type="molecule type" value="Genomic_DNA"/>
</dbReference>
<gene>
    <name evidence="1" type="ORF">FJA49_17665</name>
</gene>
<comment type="caution">
    <text evidence="1">The sequence shown here is derived from an EMBL/GenBank/DDBJ whole genome shotgun (WGS) entry which is preliminary data.</text>
</comment>
<dbReference type="AlphaFoldDB" id="A0A501Q0S6"/>
<proteinExistence type="predicted"/>
<accession>A0A501Q0S6</accession>
<name>A0A501Q0S6_9FLAO</name>